<protein>
    <submittedName>
        <fullName evidence="1">Uncharacterized protein</fullName>
    </submittedName>
</protein>
<gene>
    <name evidence="1" type="ORF">BO225_00225</name>
</gene>
<dbReference type="Proteomes" id="UP000186705">
    <property type="component" value="Unassembled WGS sequence"/>
</dbReference>
<keyword evidence="2" id="KW-1185">Reference proteome</keyword>
<organism evidence="1 2">
    <name type="scientific">Dubosiella newyorkensis</name>
    <dbReference type="NCBI Taxonomy" id="1862672"/>
    <lineage>
        <taxon>Bacteria</taxon>
        <taxon>Bacillati</taxon>
        <taxon>Bacillota</taxon>
        <taxon>Erysipelotrichia</taxon>
        <taxon>Erysipelotrichales</taxon>
        <taxon>Erysipelotrichaceae</taxon>
        <taxon>Dubosiella</taxon>
    </lineage>
</organism>
<comment type="caution">
    <text evidence="1">The sequence shown here is derived from an EMBL/GenBank/DDBJ whole genome shotgun (WGS) entry which is preliminary data.</text>
</comment>
<accession>A0A1U7NQU2</accession>
<proteinExistence type="predicted"/>
<dbReference type="AlphaFoldDB" id="A0A1U7NQU2"/>
<reference evidence="1 2" key="1">
    <citation type="submission" date="2016-11" db="EMBL/GenBank/DDBJ databases">
        <title>Description of two novel members of the family Erysipelotrichaceae: Ileibacterium lipovorans gen. nov., sp. nov. and Dubosiella newyorkensis, gen. nov., sp. nov.</title>
        <authorList>
            <person name="Cox L.M."/>
            <person name="Sohn J."/>
            <person name="Tyrrell K.L."/>
            <person name="Citron D.M."/>
            <person name="Lawson P.A."/>
            <person name="Patel N.B."/>
            <person name="Iizumi T."/>
            <person name="Perez-Perez G.I."/>
            <person name="Goldstein E.J."/>
            <person name="Blaser M.J."/>
        </authorList>
    </citation>
    <scope>NUCLEOTIDE SEQUENCE [LARGE SCALE GENOMIC DNA]</scope>
    <source>
        <strain evidence="1 2">NYU-BL-A4</strain>
    </source>
</reference>
<dbReference type="GeneID" id="78274382"/>
<dbReference type="RefSeq" id="WP_076340297.1">
    <property type="nucleotide sequence ID" value="NZ_JBGNFS010000021.1"/>
</dbReference>
<dbReference type="OrthoDB" id="7285215at2"/>
<sequence>MKRLSKKSEKLLKEILDHRLENRLCDIDYWEKRFRSLSIGDDRIIRSQFKELMDAEMISVSWADNYPYIMVVLSNDNSYFEEKNQIEESLSSNICVNNFSGPVNTVQIQQGTYRSTQNQSQSVQIDELKLYELIDTIKTYDSVLETELGKEYAENLRSIVAELERIKSIPNEDHKKFKLVTNIKDILVNVLGGVGAEGFIRLINEIFK</sequence>
<dbReference type="EMBL" id="MPKA01000016">
    <property type="protein sequence ID" value="OLU47998.1"/>
    <property type="molecule type" value="Genomic_DNA"/>
</dbReference>
<name>A0A1U7NQU2_9FIRM</name>
<evidence type="ECO:0000313" key="2">
    <source>
        <dbReference type="Proteomes" id="UP000186705"/>
    </source>
</evidence>
<evidence type="ECO:0000313" key="1">
    <source>
        <dbReference type="EMBL" id="OLU47998.1"/>
    </source>
</evidence>